<dbReference type="Proteomes" id="UP000236990">
    <property type="component" value="Unassembled WGS sequence"/>
</dbReference>
<dbReference type="AlphaFoldDB" id="A0A2S3U677"/>
<dbReference type="EMBL" id="NKCZ01000102">
    <property type="protein sequence ID" value="POD84544.1"/>
    <property type="molecule type" value="Genomic_DNA"/>
</dbReference>
<sequence length="80" mass="8830">MNGSARTVYLSALFHQLTHSLLIVTDNGFHASQLVDDLTSLLDEDQVFLFPAEEMIATEVATSSPESRAQRVQALKRLIA</sequence>
<keyword evidence="1" id="KW-0378">Hydrolase</keyword>
<gene>
    <name evidence="1" type="ORF">S101258_01655</name>
</gene>
<organism evidence="1 2">
    <name type="scientific">Lactiplantibacillus plantarum subsp. plantarum</name>
    <dbReference type="NCBI Taxonomy" id="337330"/>
    <lineage>
        <taxon>Bacteria</taxon>
        <taxon>Bacillati</taxon>
        <taxon>Bacillota</taxon>
        <taxon>Bacilli</taxon>
        <taxon>Lactobacillales</taxon>
        <taxon>Lactobacillaceae</taxon>
        <taxon>Lactiplantibacillus</taxon>
    </lineage>
</organism>
<accession>A0A2S3U677</accession>
<dbReference type="SUPFAM" id="SSF52540">
    <property type="entry name" value="P-loop containing nucleoside triphosphate hydrolases"/>
    <property type="match status" value="1"/>
</dbReference>
<dbReference type="EC" id="3.6.4.-" evidence="1"/>
<reference evidence="1 2" key="1">
    <citation type="submission" date="2017-06" db="EMBL/GenBank/DDBJ databases">
        <title>Genome sequence of Lactobacillus plantarum subsp. plantarum strain SRCM101258.</title>
        <authorList>
            <person name="Cho S.H."/>
        </authorList>
    </citation>
    <scope>NUCLEOTIDE SEQUENCE [LARGE SCALE GENOMIC DNA]</scope>
    <source>
        <strain evidence="1 2">SRCM101258</strain>
    </source>
</reference>
<name>A0A2S3U677_LACPN</name>
<evidence type="ECO:0000313" key="2">
    <source>
        <dbReference type="Proteomes" id="UP000236990"/>
    </source>
</evidence>
<dbReference type="InterPro" id="IPR027417">
    <property type="entry name" value="P-loop_NTPase"/>
</dbReference>
<evidence type="ECO:0000313" key="1">
    <source>
        <dbReference type="EMBL" id="POD84544.1"/>
    </source>
</evidence>
<comment type="caution">
    <text evidence="1">The sequence shown here is derived from an EMBL/GenBank/DDBJ whole genome shotgun (WGS) entry which is preliminary data.</text>
</comment>
<dbReference type="Gene3D" id="3.40.50.11180">
    <property type="match status" value="1"/>
</dbReference>
<dbReference type="GO" id="GO:0016787">
    <property type="term" value="F:hydrolase activity"/>
    <property type="evidence" value="ECO:0007669"/>
    <property type="project" value="UniProtKB-KW"/>
</dbReference>
<protein>
    <submittedName>
        <fullName evidence="1">Transcription-repair-coupling factor</fullName>
        <ecNumber evidence="1">3.6.4.-</ecNumber>
    </submittedName>
</protein>
<proteinExistence type="predicted"/>